<dbReference type="Pfam" id="PF13561">
    <property type="entry name" value="adh_short_C2"/>
    <property type="match status" value="1"/>
</dbReference>
<dbReference type="GO" id="GO:0016491">
    <property type="term" value="F:oxidoreductase activity"/>
    <property type="evidence" value="ECO:0007669"/>
    <property type="project" value="UniProtKB-KW"/>
</dbReference>
<evidence type="ECO:0000313" key="5">
    <source>
        <dbReference type="Proteomes" id="UP000603141"/>
    </source>
</evidence>
<keyword evidence="2" id="KW-0560">Oxidoreductase</keyword>
<dbReference type="InterPro" id="IPR036291">
    <property type="entry name" value="NAD(P)-bd_dom_sf"/>
</dbReference>
<protein>
    <submittedName>
        <fullName evidence="4">SDR family oxidoreductase</fullName>
    </submittedName>
</protein>
<dbReference type="FunFam" id="3.40.50.720:FF:000084">
    <property type="entry name" value="Short-chain dehydrogenase reductase"/>
    <property type="match status" value="1"/>
</dbReference>
<dbReference type="RefSeq" id="WP_200270256.1">
    <property type="nucleotide sequence ID" value="NZ_JAENIJ010000014.1"/>
</dbReference>
<evidence type="ECO:0000256" key="1">
    <source>
        <dbReference type="ARBA" id="ARBA00006484"/>
    </source>
</evidence>
<dbReference type="PANTHER" id="PTHR43639">
    <property type="entry name" value="OXIDOREDUCTASE, SHORT-CHAIN DEHYDROGENASE/REDUCTASE FAMILY (AFU_ORTHOLOGUE AFUA_5G02870)"/>
    <property type="match status" value="1"/>
</dbReference>
<dbReference type="AlphaFoldDB" id="A0A934SAS7"/>
<dbReference type="PRINTS" id="PR00080">
    <property type="entry name" value="SDRFAMILY"/>
</dbReference>
<dbReference type="PRINTS" id="PR00081">
    <property type="entry name" value="GDHRDH"/>
</dbReference>
<gene>
    <name evidence="4" type="ORF">JIN85_10145</name>
</gene>
<comment type="similarity">
    <text evidence="1">Belongs to the short-chain dehydrogenases/reductases (SDR) family.</text>
</comment>
<dbReference type="SUPFAM" id="SSF51735">
    <property type="entry name" value="NAD(P)-binding Rossmann-fold domains"/>
    <property type="match status" value="1"/>
</dbReference>
<name>A0A934SAS7_9BACT</name>
<evidence type="ECO:0000313" key="4">
    <source>
        <dbReference type="EMBL" id="MBK1882777.1"/>
    </source>
</evidence>
<accession>A0A934SAS7</accession>
<dbReference type="Proteomes" id="UP000603141">
    <property type="component" value="Unassembled WGS sequence"/>
</dbReference>
<sequence length="246" mass="24901">MKILDGKRALVTGGSRGIGAGIAKALAAEGASVVITYERSEEKAQQVVREIEEAGGKAIAIAADSADPAAVKNSVEQTVAALGGLDILVNNAGIGRSGMIADIKLEDLDAMLNVNIRGVVLTSQAAIPHLGQGGRIVNIGSCLGERVGWGGVTVYSMTKAALNIFSRGLSRELGPMGITVNTVQPGPTDTDMNPADGPAADGMRKVMSLGHYGTVEDIAAAVVFLAGPSGRQITGTAITVDGGLNA</sequence>
<feature type="domain" description="Ketoreductase" evidence="3">
    <location>
        <begin position="7"/>
        <end position="184"/>
    </location>
</feature>
<keyword evidence="5" id="KW-1185">Reference proteome</keyword>
<reference evidence="4" key="1">
    <citation type="submission" date="2021-01" db="EMBL/GenBank/DDBJ databases">
        <title>Modified the classification status of verrucomicrobia.</title>
        <authorList>
            <person name="Feng X."/>
        </authorList>
    </citation>
    <scope>NUCLEOTIDE SEQUENCE</scope>
    <source>
        <strain evidence="4">KCTC 22041</strain>
    </source>
</reference>
<evidence type="ECO:0000259" key="3">
    <source>
        <dbReference type="SMART" id="SM00822"/>
    </source>
</evidence>
<evidence type="ECO:0000256" key="2">
    <source>
        <dbReference type="ARBA" id="ARBA00023002"/>
    </source>
</evidence>
<dbReference type="SMART" id="SM00822">
    <property type="entry name" value="PKS_KR"/>
    <property type="match status" value="1"/>
</dbReference>
<dbReference type="CDD" id="cd05233">
    <property type="entry name" value="SDR_c"/>
    <property type="match status" value="1"/>
</dbReference>
<dbReference type="Gene3D" id="3.40.50.720">
    <property type="entry name" value="NAD(P)-binding Rossmann-like Domain"/>
    <property type="match status" value="1"/>
</dbReference>
<comment type="caution">
    <text evidence="4">The sequence shown here is derived from an EMBL/GenBank/DDBJ whole genome shotgun (WGS) entry which is preliminary data.</text>
</comment>
<dbReference type="PANTHER" id="PTHR43639:SF1">
    <property type="entry name" value="SHORT-CHAIN DEHYDROGENASE_REDUCTASE FAMILY PROTEIN"/>
    <property type="match status" value="1"/>
</dbReference>
<dbReference type="InterPro" id="IPR002347">
    <property type="entry name" value="SDR_fam"/>
</dbReference>
<proteinExistence type="inferred from homology"/>
<organism evidence="4 5">
    <name type="scientific">Luteolibacter pohnpeiensis</name>
    <dbReference type="NCBI Taxonomy" id="454153"/>
    <lineage>
        <taxon>Bacteria</taxon>
        <taxon>Pseudomonadati</taxon>
        <taxon>Verrucomicrobiota</taxon>
        <taxon>Verrucomicrobiia</taxon>
        <taxon>Verrucomicrobiales</taxon>
        <taxon>Verrucomicrobiaceae</taxon>
        <taxon>Luteolibacter</taxon>
    </lineage>
</organism>
<dbReference type="InterPro" id="IPR057326">
    <property type="entry name" value="KR_dom"/>
</dbReference>
<dbReference type="EMBL" id="JAENIJ010000014">
    <property type="protein sequence ID" value="MBK1882777.1"/>
    <property type="molecule type" value="Genomic_DNA"/>
</dbReference>